<sequence length="676" mass="73674">MRNQVLYSTLLGAAVLFLVNGCQKPVQPDPTLTLSQTAISVPAEGGTFSVAYKVTNPREGAEVSPEASTNDWVTSLEVVDNNINFDVAVNEATEPRSVDVTVSYPGAADAVFTITQEAADPAPFVFNLKEVNATNYVFDIFPEDKEMSYILFGTTQAYLDEYGLTTDEALFQDDLEYMGGSVADYAAVGDMLDLTFSATPETETVIYAYGIDLNTNTRLTDIVYCRFTTPGVEKIVADFSITTTVDGPEVTAHVIPQGYDGYYCVEAYETASLDPDTDLYELCYSNFMSMVSFYQMLGMSADDALAALCGQGEGDWKFALSPSTEYTIVAYAVSNEAVPNSDPVSVEVTSGPLEPSDNQLTVTVTEVGARVATVNVSTTNDDPYGIYVVPSSELAEFTTDSEIMEYLLYWYYPTEATGDFSQSFTGLTPETEYSVCAFGQVAGLATTDLFRTDFITTEAEIGNATIEVVFDEYYDMAASLDVLNEIDPSLASEIESYISQGLEVLLPCYAVTEPADAEFYYYGLYSYDESMFEQYNDNDIINTLMMDSPADPSTLYVLNYGEPLIFLGVALDANGNPGPLFKGEPFTLTPEEAADPEGLWDLFGASASTKSSAQTGFSIAREKMSVPEGISVRKDVEAPVAKVYTEPVVVTSSSIELPDENMLQNAKVLPRTFYKK</sequence>
<name>A0A9D9IW27_9BACT</name>
<evidence type="ECO:0000313" key="2">
    <source>
        <dbReference type="Proteomes" id="UP000823769"/>
    </source>
</evidence>
<reference evidence="1" key="1">
    <citation type="submission" date="2020-10" db="EMBL/GenBank/DDBJ databases">
        <authorList>
            <person name="Gilroy R."/>
        </authorList>
    </citation>
    <scope>NUCLEOTIDE SEQUENCE</scope>
    <source>
        <strain evidence="1">B3-1481</strain>
    </source>
</reference>
<dbReference type="CDD" id="cd14948">
    <property type="entry name" value="BACON"/>
    <property type="match status" value="1"/>
</dbReference>
<dbReference type="AlphaFoldDB" id="A0A9D9IW27"/>
<protein>
    <submittedName>
        <fullName evidence="1">BACON domain-containing protein</fullName>
    </submittedName>
</protein>
<reference evidence="1" key="2">
    <citation type="journal article" date="2021" name="PeerJ">
        <title>Extensive microbial diversity within the chicken gut microbiome revealed by metagenomics and culture.</title>
        <authorList>
            <person name="Gilroy R."/>
            <person name="Ravi A."/>
            <person name="Getino M."/>
            <person name="Pursley I."/>
            <person name="Horton D.L."/>
            <person name="Alikhan N.F."/>
            <person name="Baker D."/>
            <person name="Gharbi K."/>
            <person name="Hall N."/>
            <person name="Watson M."/>
            <person name="Adriaenssens E.M."/>
            <person name="Foster-Nyarko E."/>
            <person name="Jarju S."/>
            <person name="Secka A."/>
            <person name="Antonio M."/>
            <person name="Oren A."/>
            <person name="Chaudhuri R.R."/>
            <person name="La Ragione R."/>
            <person name="Hildebrand F."/>
            <person name="Pallen M.J."/>
        </authorList>
    </citation>
    <scope>NUCLEOTIDE SEQUENCE</scope>
    <source>
        <strain evidence="1">B3-1481</strain>
    </source>
</reference>
<organism evidence="1 2">
    <name type="scientific">Candidatus Cryptobacteroides avistercoris</name>
    <dbReference type="NCBI Taxonomy" id="2840758"/>
    <lineage>
        <taxon>Bacteria</taxon>
        <taxon>Pseudomonadati</taxon>
        <taxon>Bacteroidota</taxon>
        <taxon>Bacteroidia</taxon>
        <taxon>Bacteroidales</taxon>
        <taxon>Candidatus Cryptobacteroides</taxon>
    </lineage>
</organism>
<dbReference type="InterPro" id="IPR013783">
    <property type="entry name" value="Ig-like_fold"/>
</dbReference>
<accession>A0A9D9IW27</accession>
<dbReference type="Gene3D" id="2.60.40.10">
    <property type="entry name" value="Immunoglobulins"/>
    <property type="match status" value="1"/>
</dbReference>
<gene>
    <name evidence="1" type="ORF">IAB76_02745</name>
</gene>
<evidence type="ECO:0000313" key="1">
    <source>
        <dbReference type="EMBL" id="MBO8480014.1"/>
    </source>
</evidence>
<comment type="caution">
    <text evidence="1">The sequence shown here is derived from an EMBL/GenBank/DDBJ whole genome shotgun (WGS) entry which is preliminary data.</text>
</comment>
<dbReference type="InterPro" id="IPR024361">
    <property type="entry name" value="BACON"/>
</dbReference>
<proteinExistence type="predicted"/>
<dbReference type="Proteomes" id="UP000823769">
    <property type="component" value="Unassembled WGS sequence"/>
</dbReference>
<dbReference type="EMBL" id="JADILW010000042">
    <property type="protein sequence ID" value="MBO8480014.1"/>
    <property type="molecule type" value="Genomic_DNA"/>
</dbReference>